<sequence length="201" mass="22742">MAPVKKALPLEFELDDVSGKVRCLICKEADPSGLGLWIDRRSAKKHLESETHQTEVFRKDERERQQAHDKARLERLRQAPLAPSQTEAPSRDIATKFASMDRLKHILSGGYWKHDGKWVQAGQDVQKILKSEPIIQRHLGWVPEHGSEPGQIYLPGKSKLKICDWGHTLASTVTVAESEFADIDSAQRWSLPCGIYKLKIS</sequence>
<protein>
    <submittedName>
        <fullName evidence="1">Uncharacterized protein</fullName>
    </submittedName>
</protein>
<keyword evidence="2" id="KW-1185">Reference proteome</keyword>
<proteinExistence type="predicted"/>
<evidence type="ECO:0000313" key="2">
    <source>
        <dbReference type="Proteomes" id="UP000308600"/>
    </source>
</evidence>
<evidence type="ECO:0000313" key="1">
    <source>
        <dbReference type="EMBL" id="TFK65723.1"/>
    </source>
</evidence>
<reference evidence="1 2" key="1">
    <citation type="journal article" date="2019" name="Nat. Ecol. Evol.">
        <title>Megaphylogeny resolves global patterns of mushroom evolution.</title>
        <authorList>
            <person name="Varga T."/>
            <person name="Krizsan K."/>
            <person name="Foldi C."/>
            <person name="Dima B."/>
            <person name="Sanchez-Garcia M."/>
            <person name="Sanchez-Ramirez S."/>
            <person name="Szollosi G.J."/>
            <person name="Szarkandi J.G."/>
            <person name="Papp V."/>
            <person name="Albert L."/>
            <person name="Andreopoulos W."/>
            <person name="Angelini C."/>
            <person name="Antonin V."/>
            <person name="Barry K.W."/>
            <person name="Bougher N.L."/>
            <person name="Buchanan P."/>
            <person name="Buyck B."/>
            <person name="Bense V."/>
            <person name="Catcheside P."/>
            <person name="Chovatia M."/>
            <person name="Cooper J."/>
            <person name="Damon W."/>
            <person name="Desjardin D."/>
            <person name="Finy P."/>
            <person name="Geml J."/>
            <person name="Haridas S."/>
            <person name="Hughes K."/>
            <person name="Justo A."/>
            <person name="Karasinski D."/>
            <person name="Kautmanova I."/>
            <person name="Kiss B."/>
            <person name="Kocsube S."/>
            <person name="Kotiranta H."/>
            <person name="LaButti K.M."/>
            <person name="Lechner B.E."/>
            <person name="Liimatainen K."/>
            <person name="Lipzen A."/>
            <person name="Lukacs Z."/>
            <person name="Mihaltcheva S."/>
            <person name="Morgado L.N."/>
            <person name="Niskanen T."/>
            <person name="Noordeloos M.E."/>
            <person name="Ohm R.A."/>
            <person name="Ortiz-Santana B."/>
            <person name="Ovrebo C."/>
            <person name="Racz N."/>
            <person name="Riley R."/>
            <person name="Savchenko A."/>
            <person name="Shiryaev A."/>
            <person name="Soop K."/>
            <person name="Spirin V."/>
            <person name="Szebenyi C."/>
            <person name="Tomsovsky M."/>
            <person name="Tulloss R.E."/>
            <person name="Uehling J."/>
            <person name="Grigoriev I.V."/>
            <person name="Vagvolgyi C."/>
            <person name="Papp T."/>
            <person name="Martin F.M."/>
            <person name="Miettinen O."/>
            <person name="Hibbett D.S."/>
            <person name="Nagy L.G."/>
        </authorList>
    </citation>
    <scope>NUCLEOTIDE SEQUENCE [LARGE SCALE GENOMIC DNA]</scope>
    <source>
        <strain evidence="1 2">NL-1719</strain>
    </source>
</reference>
<accession>A0ACD3AIL9</accession>
<name>A0ACD3AIL9_9AGAR</name>
<organism evidence="1 2">
    <name type="scientific">Pluteus cervinus</name>
    <dbReference type="NCBI Taxonomy" id="181527"/>
    <lineage>
        <taxon>Eukaryota</taxon>
        <taxon>Fungi</taxon>
        <taxon>Dikarya</taxon>
        <taxon>Basidiomycota</taxon>
        <taxon>Agaricomycotina</taxon>
        <taxon>Agaricomycetes</taxon>
        <taxon>Agaricomycetidae</taxon>
        <taxon>Agaricales</taxon>
        <taxon>Pluteineae</taxon>
        <taxon>Pluteaceae</taxon>
        <taxon>Pluteus</taxon>
    </lineage>
</organism>
<dbReference type="Proteomes" id="UP000308600">
    <property type="component" value="Unassembled WGS sequence"/>
</dbReference>
<dbReference type="EMBL" id="ML208427">
    <property type="protein sequence ID" value="TFK65723.1"/>
    <property type="molecule type" value="Genomic_DNA"/>
</dbReference>
<gene>
    <name evidence="1" type="ORF">BDN72DRAFT_900421</name>
</gene>